<keyword evidence="1" id="KW-1133">Transmembrane helix</keyword>
<accession>A0A931B2A1</accession>
<evidence type="ECO:0000313" key="4">
    <source>
        <dbReference type="Proteomes" id="UP000657385"/>
    </source>
</evidence>
<dbReference type="EMBL" id="JADPRT010000004">
    <property type="protein sequence ID" value="MBF9068951.1"/>
    <property type="molecule type" value="Genomic_DNA"/>
</dbReference>
<organism evidence="2 4">
    <name type="scientific">Streptacidiphilus fuscans</name>
    <dbReference type="NCBI Taxonomy" id="2789292"/>
    <lineage>
        <taxon>Bacteria</taxon>
        <taxon>Bacillati</taxon>
        <taxon>Actinomycetota</taxon>
        <taxon>Actinomycetes</taxon>
        <taxon>Kitasatosporales</taxon>
        <taxon>Streptomycetaceae</taxon>
        <taxon>Streptacidiphilus</taxon>
    </lineage>
</organism>
<sequence>MAGEMVIRAEAPPLRTASVLGVLVDGERVGEVKQGSLARFPLDAGSHTVRVTAKGGRSNDVVIEMPEEGAYRVQVTSTGMSLLVGILPFLYVVFGFVPGLLMRVVAQGVVAEGTPSQAAAEAVDPGEAAPNGLWWQADPKLAKRFQS</sequence>
<dbReference type="RefSeq" id="WP_196194073.1">
    <property type="nucleotide sequence ID" value="NZ_JADPRT010000004.1"/>
</dbReference>
<feature type="transmembrane region" description="Helical" evidence="1">
    <location>
        <begin position="80"/>
        <end position="101"/>
    </location>
</feature>
<evidence type="ECO:0000256" key="1">
    <source>
        <dbReference type="SAM" id="Phobius"/>
    </source>
</evidence>
<evidence type="ECO:0000313" key="2">
    <source>
        <dbReference type="EMBL" id="MBF9068951.1"/>
    </source>
</evidence>
<dbReference type="Proteomes" id="UP000657385">
    <property type="component" value="Unassembled WGS sequence"/>
</dbReference>
<evidence type="ECO:0000313" key="3">
    <source>
        <dbReference type="EMBL" id="MBF9073405.1"/>
    </source>
</evidence>
<comment type="caution">
    <text evidence="2">The sequence shown here is derived from an EMBL/GenBank/DDBJ whole genome shotgun (WGS) entry which is preliminary data.</text>
</comment>
<keyword evidence="1" id="KW-0472">Membrane</keyword>
<reference evidence="2" key="1">
    <citation type="submission" date="2020-11" db="EMBL/GenBank/DDBJ databases">
        <title>Isolation and identification of active actinomycetes.</title>
        <authorList>
            <person name="Yu B."/>
        </authorList>
    </citation>
    <scope>NUCLEOTIDE SEQUENCE</scope>
    <source>
        <strain evidence="2">NEAU-YB345</strain>
    </source>
</reference>
<protein>
    <recommendedName>
        <fullName evidence="5">PEGA domain-containing protein</fullName>
    </recommendedName>
</protein>
<keyword evidence="1" id="KW-0812">Transmembrane</keyword>
<proteinExistence type="predicted"/>
<gene>
    <name evidence="2" type="ORF">I2501_13045</name>
    <name evidence="3" type="ORF">I2501_35860</name>
</gene>
<name>A0A931B2A1_9ACTN</name>
<dbReference type="EMBL" id="JADPRT010000022">
    <property type="protein sequence ID" value="MBF9073405.1"/>
    <property type="molecule type" value="Genomic_DNA"/>
</dbReference>
<evidence type="ECO:0008006" key="5">
    <source>
        <dbReference type="Google" id="ProtNLM"/>
    </source>
</evidence>
<keyword evidence="4" id="KW-1185">Reference proteome</keyword>
<dbReference type="AlphaFoldDB" id="A0A931B2A1"/>